<dbReference type="EMBL" id="BAAAHU010000067">
    <property type="protein sequence ID" value="GAA1015620.1"/>
    <property type="molecule type" value="Genomic_DNA"/>
</dbReference>
<evidence type="ECO:0000259" key="2">
    <source>
        <dbReference type="Pfam" id="PF13581"/>
    </source>
</evidence>
<gene>
    <name evidence="3" type="ORF">GCM10009564_48630</name>
</gene>
<dbReference type="InterPro" id="IPR036890">
    <property type="entry name" value="HATPase_C_sf"/>
</dbReference>
<reference evidence="3 4" key="1">
    <citation type="journal article" date="2019" name="Int. J. Syst. Evol. Microbiol.">
        <title>The Global Catalogue of Microorganisms (GCM) 10K type strain sequencing project: providing services to taxonomists for standard genome sequencing and annotation.</title>
        <authorList>
            <consortium name="The Broad Institute Genomics Platform"/>
            <consortium name="The Broad Institute Genome Sequencing Center for Infectious Disease"/>
            <person name="Wu L."/>
            <person name="Ma J."/>
        </authorList>
    </citation>
    <scope>NUCLEOTIDE SEQUENCE [LARGE SCALE GENOMIC DNA]</scope>
    <source>
        <strain evidence="3 4">JCM 11269</strain>
    </source>
</reference>
<dbReference type="Pfam" id="PF13581">
    <property type="entry name" value="HATPase_c_2"/>
    <property type="match status" value="1"/>
</dbReference>
<protein>
    <recommendedName>
        <fullName evidence="2">Histidine kinase/HSP90-like ATPase domain-containing protein</fullName>
    </recommendedName>
</protein>
<dbReference type="PANTHER" id="PTHR35526">
    <property type="entry name" value="ANTI-SIGMA-F FACTOR RSBW-RELATED"/>
    <property type="match status" value="1"/>
</dbReference>
<dbReference type="Gene3D" id="3.30.565.10">
    <property type="entry name" value="Histidine kinase-like ATPase, C-terminal domain"/>
    <property type="match status" value="1"/>
</dbReference>
<dbReference type="SUPFAM" id="SSF55874">
    <property type="entry name" value="ATPase domain of HSP90 chaperone/DNA topoisomerase II/histidine kinase"/>
    <property type="match status" value="1"/>
</dbReference>
<evidence type="ECO:0000313" key="3">
    <source>
        <dbReference type="EMBL" id="GAA1015620.1"/>
    </source>
</evidence>
<organism evidence="3 4">
    <name type="scientific">Streptomyces thermogriseus</name>
    <dbReference type="NCBI Taxonomy" id="75292"/>
    <lineage>
        <taxon>Bacteria</taxon>
        <taxon>Bacillati</taxon>
        <taxon>Actinomycetota</taxon>
        <taxon>Actinomycetes</taxon>
        <taxon>Kitasatosporales</taxon>
        <taxon>Streptomycetaceae</taxon>
        <taxon>Streptomyces</taxon>
    </lineage>
</organism>
<name>A0ABN1T5T2_9ACTN</name>
<keyword evidence="1" id="KW-0723">Serine/threonine-protein kinase</keyword>
<evidence type="ECO:0000256" key="1">
    <source>
        <dbReference type="ARBA" id="ARBA00022527"/>
    </source>
</evidence>
<feature type="domain" description="Histidine kinase/HSP90-like ATPase" evidence="2">
    <location>
        <begin position="18"/>
        <end position="125"/>
    </location>
</feature>
<comment type="caution">
    <text evidence="3">The sequence shown here is derived from an EMBL/GenBank/DDBJ whole genome shotgun (WGS) entry which is preliminary data.</text>
</comment>
<dbReference type="InterPro" id="IPR003594">
    <property type="entry name" value="HATPase_dom"/>
</dbReference>
<accession>A0ABN1T5T2</accession>
<dbReference type="CDD" id="cd16936">
    <property type="entry name" value="HATPase_RsbW-like"/>
    <property type="match status" value="1"/>
</dbReference>
<proteinExistence type="predicted"/>
<dbReference type="Proteomes" id="UP001501072">
    <property type="component" value="Unassembled WGS sequence"/>
</dbReference>
<keyword evidence="4" id="KW-1185">Reference proteome</keyword>
<dbReference type="InterPro" id="IPR050267">
    <property type="entry name" value="Anti-sigma-factor_SerPK"/>
</dbReference>
<dbReference type="PANTHER" id="PTHR35526:SF3">
    <property type="entry name" value="ANTI-SIGMA-F FACTOR RSBW"/>
    <property type="match status" value="1"/>
</dbReference>
<sequence>MARTRVFGPEQVADWDVPRDPAAVPRVRAEAMARLEEWGPAEAGFATELILSELVTSAIRHGSAPIHVRLLRNRKLICEVSDGSSTSPHLRHAAITDEGGRGLFLVARYAERWGTRYTATGKIIWTEQPLHGGGAEPGADVGDPLDQWADVTL</sequence>
<keyword evidence="1" id="KW-0418">Kinase</keyword>
<evidence type="ECO:0000313" key="4">
    <source>
        <dbReference type="Proteomes" id="UP001501072"/>
    </source>
</evidence>
<keyword evidence="1" id="KW-0808">Transferase</keyword>